<dbReference type="EMBL" id="KV440992">
    <property type="protein sequence ID" value="OAD69320.1"/>
    <property type="molecule type" value="Genomic_DNA"/>
</dbReference>
<sequence>MEWEEEQSPEQNLVDEGLDAEMEEVAKVVKTQKKHYNGYSSEQKLLFVYSNRLEELLNEQYIDGPRDSKKTKIGTSWKNKPTKSIGQRRSLMKDIMFIYSSFMMITLNPELLMQLFRSFLFHAFDTDTVTISDIYANPATNNPRYWLILQDPVRNGQSVVLSIIY</sequence>
<dbReference type="Proteomes" id="UP000077315">
    <property type="component" value="Unassembled WGS sequence"/>
</dbReference>
<evidence type="ECO:0000313" key="2">
    <source>
        <dbReference type="Proteomes" id="UP000077315"/>
    </source>
</evidence>
<proteinExistence type="predicted"/>
<reference evidence="2" key="1">
    <citation type="submission" date="2015-06" db="EMBL/GenBank/DDBJ databases">
        <title>Expansion of signal transduction pathways in fungi by whole-genome duplication.</title>
        <authorList>
            <consortium name="DOE Joint Genome Institute"/>
            <person name="Corrochano L.M."/>
            <person name="Kuo A."/>
            <person name="Marcet-Houben M."/>
            <person name="Polaino S."/>
            <person name="Salamov A."/>
            <person name="Villalobos J.M."/>
            <person name="Alvarez M.I."/>
            <person name="Avalos J."/>
            <person name="Benito E.P."/>
            <person name="Benoit I."/>
            <person name="Burger G."/>
            <person name="Camino L.P."/>
            <person name="Canovas D."/>
            <person name="Cerda-Olmedo E."/>
            <person name="Cheng J.-F."/>
            <person name="Dominguez A."/>
            <person name="Elias M."/>
            <person name="Eslava A.P."/>
            <person name="Glaser F."/>
            <person name="Grimwood J."/>
            <person name="Gutierrez G."/>
            <person name="Heitman J."/>
            <person name="Henrissat B."/>
            <person name="Iturriaga E.A."/>
            <person name="Lang B.F."/>
            <person name="Lavin J.L."/>
            <person name="Lee S."/>
            <person name="Li W."/>
            <person name="Lindquist E."/>
            <person name="Lopez-Garcia S."/>
            <person name="Luque E.M."/>
            <person name="Marcos A.T."/>
            <person name="Martin J."/>
            <person name="McCluskey K."/>
            <person name="Medina H.R."/>
            <person name="Miralles-Duran A."/>
            <person name="Miyazaki A."/>
            <person name="Munoz-Torres E."/>
            <person name="Oguiza J.A."/>
            <person name="Ohm R."/>
            <person name="Olmedo M."/>
            <person name="Orejas M."/>
            <person name="Ortiz-Castellanos L."/>
            <person name="Pisabarro A.G."/>
            <person name="Rodriguez-Romero J."/>
            <person name="Ruiz-Herrera J."/>
            <person name="Ruiz-Vazquez R."/>
            <person name="Sanz C."/>
            <person name="Schackwitz W."/>
            <person name="Schmutz J."/>
            <person name="Shahriari M."/>
            <person name="Shelest E."/>
            <person name="Silva-Franco F."/>
            <person name="Soanes D."/>
            <person name="Syed K."/>
            <person name="Tagua V.G."/>
            <person name="Talbot N.J."/>
            <person name="Thon M."/>
            <person name="De vries R.P."/>
            <person name="Wiebenga A."/>
            <person name="Yadav J.S."/>
            <person name="Braun E.L."/>
            <person name="Baker S."/>
            <person name="Garre V."/>
            <person name="Horwitz B."/>
            <person name="Torres-Martinez S."/>
            <person name="Idnurm A."/>
            <person name="Herrera-Estrella A."/>
            <person name="Gabaldon T."/>
            <person name="Grigoriev I.V."/>
        </authorList>
    </citation>
    <scope>NUCLEOTIDE SEQUENCE [LARGE SCALE GENOMIC DNA]</scope>
    <source>
        <strain evidence="2">NRRL 1555(-)</strain>
    </source>
</reference>
<dbReference type="AlphaFoldDB" id="A0A163D7H5"/>
<accession>A0A163D7H5</accession>
<keyword evidence="2" id="KW-1185">Reference proteome</keyword>
<dbReference type="RefSeq" id="XP_018287360.1">
    <property type="nucleotide sequence ID" value="XM_018436830.1"/>
</dbReference>
<gene>
    <name evidence="1" type="ORF">PHYBLDRAFT_172572</name>
</gene>
<protein>
    <submittedName>
        <fullName evidence="1">Uncharacterized protein</fullName>
    </submittedName>
</protein>
<organism evidence="1 2">
    <name type="scientific">Phycomyces blakesleeanus (strain ATCC 8743b / DSM 1359 / FGSC 10004 / NBRC 33097 / NRRL 1555)</name>
    <dbReference type="NCBI Taxonomy" id="763407"/>
    <lineage>
        <taxon>Eukaryota</taxon>
        <taxon>Fungi</taxon>
        <taxon>Fungi incertae sedis</taxon>
        <taxon>Mucoromycota</taxon>
        <taxon>Mucoromycotina</taxon>
        <taxon>Mucoromycetes</taxon>
        <taxon>Mucorales</taxon>
        <taxon>Phycomycetaceae</taxon>
        <taxon>Phycomyces</taxon>
    </lineage>
</organism>
<name>A0A163D7H5_PHYB8</name>
<dbReference type="VEuPathDB" id="FungiDB:PHYBLDRAFT_172572"/>
<evidence type="ECO:0000313" key="1">
    <source>
        <dbReference type="EMBL" id="OAD69320.1"/>
    </source>
</evidence>
<dbReference type="GeneID" id="28997736"/>
<dbReference type="OrthoDB" id="2287198at2759"/>
<dbReference type="InParanoid" id="A0A163D7H5"/>